<evidence type="ECO:0000313" key="1">
    <source>
        <dbReference type="EMBL" id="WDZ83537.1"/>
    </source>
</evidence>
<proteinExistence type="predicted"/>
<dbReference type="SUPFAM" id="SSF48371">
    <property type="entry name" value="ARM repeat"/>
    <property type="match status" value="1"/>
</dbReference>
<organism evidence="1 2">
    <name type="scientific">Micromonospora cathayae</name>
    <dbReference type="NCBI Taxonomy" id="3028804"/>
    <lineage>
        <taxon>Bacteria</taxon>
        <taxon>Bacillati</taxon>
        <taxon>Actinomycetota</taxon>
        <taxon>Actinomycetes</taxon>
        <taxon>Micromonosporales</taxon>
        <taxon>Micromonosporaceae</taxon>
        <taxon>Micromonospora</taxon>
    </lineage>
</organism>
<evidence type="ECO:0000313" key="2">
    <source>
        <dbReference type="Proteomes" id="UP001219605"/>
    </source>
</evidence>
<keyword evidence="2" id="KW-1185">Reference proteome</keyword>
<dbReference type="InterPro" id="IPR016024">
    <property type="entry name" value="ARM-type_fold"/>
</dbReference>
<dbReference type="EMBL" id="CP118615">
    <property type="protein sequence ID" value="WDZ83537.1"/>
    <property type="molecule type" value="Genomic_DNA"/>
</dbReference>
<evidence type="ECO:0008006" key="3">
    <source>
        <dbReference type="Google" id="ProtNLM"/>
    </source>
</evidence>
<protein>
    <recommendedName>
        <fullName evidence="3">HEAT repeat-containing protein</fullName>
    </recommendedName>
</protein>
<name>A0ABY7ZKX3_9ACTN</name>
<gene>
    <name evidence="1" type="ORF">PVK37_24175</name>
</gene>
<dbReference type="Proteomes" id="UP001219605">
    <property type="component" value="Chromosome"/>
</dbReference>
<accession>A0ABY7ZKX3</accession>
<sequence>MTRVRRSTKRLLGELDVLAYRDRMARLARRSRELAAKGELTGVLADLRAGVTYHRLLALTAAQVVGDRDAVRAALADPYRPIRATALAASVRAGWLTATELADLLDDAPADLRRTLYRRLRRARRPGLADELVDRVHRGFGDAEAAVLLPACGPATVRRLLPVLAHAVPNWLPLARRHGEVLLDHAAATLPGLGPTERSRWWATYGGAVLAVGERHPDRVLALLEGYAPADRLPGAPTGYGPLATAAPRRVLALLTAPGRADWLGGVRLPAAVLRRVGRAAPRDEALVTLGRRLRGRPDTFRQLLVAQPPAVRGELYDAVLADVATDRRIPSEIVVEVLPRAWREREGRRLLTLEVVRQDESAVRRWSALLPWPEASAALTPALRAADPQDRATGWALLLTAARRSGDPAAVADAVARLTRLRNEQDPVRVQALSTLAGLSRLLRADSVEVLAQVTVDATTTRDASTGTLSALGTLAARVLGHHVTDPALSGWALDTLDRLFGGHHLPPLERFDLLLRRGQERLVVDRLRGWLAAGMARGRFVPLFAVTRALGRRAWRLPELQELLYRASVEGTVGTVVQQAVELWLADPRSRADRVARVLADDPSTVTFPTVWRTVSARRTDLLDAVLLGPPPAGAFLTAGVRWVPPRPVCPHRWLPRQQQAFVALQARLAADAGTPLHQRAAAIRAAAPVPDAGRELVLRYVDAADVTLAEAALGALPWTDRPAEALPLLLSYADDDRARVALYAAGRTARFLRPSELVGPLSRIALGRGKVTSRKEALRLLGRFGPATALPVLVAAWQQPDQHRDVRAAVVATARQRLRAPESWTVLEQAVDGGREDARSVLATWPADVAVADRPRYAALVVRACAHPDPVVVRAAWSALGPWLPWAPDVTDLATAAFTDLRDRHTWSALRPVVGALLDHPDRPERAVLGRTVRALVRADEADPDPGGPADDRPARRRLAGVLTAAGGWAGSADPRLDRSPVRAVARELAGHPAYLAPAAGLLTDLLRLDGVPADQLTAELVEIAGLVDGRPALAGRLADRLAGRHRRRAATVDPDLVLDAARALAARGGAASGLFAVALARRGAEFTWSAPWRELLHALRAHPVADVRDVAFDLSMATT</sequence>
<reference evidence="1 2" key="1">
    <citation type="submission" date="2023-02" db="EMBL/GenBank/DDBJ databases">
        <authorList>
            <person name="Mo P."/>
        </authorList>
    </citation>
    <scope>NUCLEOTIDE SEQUENCE [LARGE SCALE GENOMIC DNA]</scope>
    <source>
        <strain evidence="1 2">HUAS 3</strain>
    </source>
</reference>